<evidence type="ECO:0000256" key="2">
    <source>
        <dbReference type="ARBA" id="ARBA00022605"/>
    </source>
</evidence>
<evidence type="ECO:0000256" key="4">
    <source>
        <dbReference type="ARBA" id="ARBA00023027"/>
    </source>
</evidence>
<organism evidence="8 9">
    <name type="scientific">Candidatus Lokiarchaeum ossiferum</name>
    <dbReference type="NCBI Taxonomy" id="2951803"/>
    <lineage>
        <taxon>Archaea</taxon>
        <taxon>Promethearchaeati</taxon>
        <taxon>Promethearchaeota</taxon>
        <taxon>Promethearchaeia</taxon>
        <taxon>Promethearchaeales</taxon>
        <taxon>Promethearchaeaceae</taxon>
        <taxon>Candidatus Lokiarchaeum</taxon>
    </lineage>
</organism>
<dbReference type="SUPFAM" id="SSF52283">
    <property type="entry name" value="Formate/glycerate dehydrogenase catalytic domain-like"/>
    <property type="match status" value="1"/>
</dbReference>
<accession>A0ABY6HQJ2</accession>
<feature type="domain" description="D-isomer specific 2-hydroxyacid dehydrogenase NAD-binding" evidence="7">
    <location>
        <begin position="110"/>
        <end position="287"/>
    </location>
</feature>
<keyword evidence="2" id="KW-0028">Amino-acid biosynthesis</keyword>
<dbReference type="PANTHER" id="PTHR42789">
    <property type="entry name" value="D-ISOMER SPECIFIC 2-HYDROXYACID DEHYDROGENASE FAMILY PROTEIN (AFU_ORTHOLOGUE AFUA_6G10090)"/>
    <property type="match status" value="1"/>
</dbReference>
<evidence type="ECO:0000313" key="9">
    <source>
        <dbReference type="Proteomes" id="UP001208689"/>
    </source>
</evidence>
<evidence type="ECO:0000313" key="8">
    <source>
        <dbReference type="EMBL" id="UYP45759.1"/>
    </source>
</evidence>
<dbReference type="SUPFAM" id="SSF51735">
    <property type="entry name" value="NAD(P)-binding Rossmann-fold domains"/>
    <property type="match status" value="1"/>
</dbReference>
<dbReference type="InterPro" id="IPR006139">
    <property type="entry name" value="D-isomer_2_OHA_DH_cat_dom"/>
</dbReference>
<evidence type="ECO:0000259" key="6">
    <source>
        <dbReference type="Pfam" id="PF00389"/>
    </source>
</evidence>
<dbReference type="InterPro" id="IPR029753">
    <property type="entry name" value="D-isomer_DH_CS"/>
</dbReference>
<keyword evidence="9" id="KW-1185">Reference proteome</keyword>
<proteinExistence type="inferred from homology"/>
<evidence type="ECO:0000259" key="7">
    <source>
        <dbReference type="Pfam" id="PF02826"/>
    </source>
</evidence>
<keyword evidence="3 5" id="KW-0560">Oxidoreductase</keyword>
<evidence type="ECO:0000256" key="3">
    <source>
        <dbReference type="ARBA" id="ARBA00023002"/>
    </source>
</evidence>
<dbReference type="InterPro" id="IPR036291">
    <property type="entry name" value="NAD(P)-bd_dom_sf"/>
</dbReference>
<dbReference type="InterPro" id="IPR029752">
    <property type="entry name" value="D-isomer_DH_CS1"/>
</dbReference>
<dbReference type="InterPro" id="IPR050857">
    <property type="entry name" value="D-2-hydroxyacid_DH"/>
</dbReference>
<name>A0ABY6HQJ2_9ARCH</name>
<dbReference type="CDD" id="cd12173">
    <property type="entry name" value="PGDH_4"/>
    <property type="match status" value="1"/>
</dbReference>
<dbReference type="PROSITE" id="PS00065">
    <property type="entry name" value="D_2_HYDROXYACID_DH_1"/>
    <property type="match status" value="1"/>
</dbReference>
<dbReference type="InterPro" id="IPR006140">
    <property type="entry name" value="D-isomer_DH_NAD-bd"/>
</dbReference>
<feature type="domain" description="D-isomer specific 2-hydroxyacid dehydrogenase catalytic" evidence="6">
    <location>
        <begin position="8"/>
        <end position="319"/>
    </location>
</feature>
<dbReference type="EMBL" id="CP104013">
    <property type="protein sequence ID" value="UYP45759.1"/>
    <property type="molecule type" value="Genomic_DNA"/>
</dbReference>
<dbReference type="Proteomes" id="UP001208689">
    <property type="component" value="Chromosome"/>
</dbReference>
<evidence type="ECO:0000256" key="1">
    <source>
        <dbReference type="ARBA" id="ARBA00005854"/>
    </source>
</evidence>
<dbReference type="Gene3D" id="3.40.50.720">
    <property type="entry name" value="NAD(P)-binding Rossmann-like Domain"/>
    <property type="match status" value="2"/>
</dbReference>
<dbReference type="GO" id="GO:0047964">
    <property type="term" value="F:glyoxylate reductase (NADH) activity"/>
    <property type="evidence" value="ECO:0007669"/>
    <property type="project" value="UniProtKB-EC"/>
</dbReference>
<protein>
    <submittedName>
        <fullName evidence="8">Glyoxylate reductase</fullName>
        <ecNumber evidence="8">1.1.1.26</ecNumber>
    </submittedName>
</protein>
<dbReference type="EC" id="1.1.1.26" evidence="8"/>
<reference evidence="8" key="1">
    <citation type="submission" date="2022-09" db="EMBL/GenBank/DDBJ databases">
        <title>Actin cytoskeleton and complex cell architecture in an #Asgard archaeon.</title>
        <authorList>
            <person name="Ponce Toledo R.I."/>
            <person name="Schleper C."/>
            <person name="Rodrigues Oliveira T."/>
            <person name="Wollweber F."/>
            <person name="Xu J."/>
            <person name="Rittmann S."/>
            <person name="Klingl A."/>
            <person name="Pilhofer M."/>
        </authorList>
    </citation>
    <scope>NUCLEOTIDE SEQUENCE</scope>
    <source>
        <strain evidence="8">B-35</strain>
    </source>
</reference>
<keyword evidence="4" id="KW-0520">NAD</keyword>
<dbReference type="Pfam" id="PF00389">
    <property type="entry name" value="2-Hacid_dh"/>
    <property type="match status" value="1"/>
</dbReference>
<dbReference type="PROSITE" id="PS00671">
    <property type="entry name" value="D_2_HYDROXYACID_DH_3"/>
    <property type="match status" value="1"/>
</dbReference>
<dbReference type="PANTHER" id="PTHR42789:SF1">
    <property type="entry name" value="D-ISOMER SPECIFIC 2-HYDROXYACID DEHYDROGENASE FAMILY PROTEIN (AFU_ORTHOLOGUE AFUA_6G10090)"/>
    <property type="match status" value="1"/>
</dbReference>
<gene>
    <name evidence="8" type="ORF">NEF87_002044</name>
</gene>
<comment type="similarity">
    <text evidence="1 5">Belongs to the D-isomer specific 2-hydroxyacid dehydrogenase family.</text>
</comment>
<sequence length="325" mass="34864">MVEQYKCLVADNCSAEGLKTFDKYSNISFDVKTKHTKDELIAMMPEYDAMIVRSATKADADVIAAGTKLKVIARAGAGYNNIDVEAANKKGVAVLITPTGNTNAVIELSLGLMLAWARHIPQADSSMKAGQWNKKQLKGSELKGKTLGVLGIGRIGGGVAKVCQAFGMETIAYDKFVTKEYAADLGVTLYEDLNEFLGKVDYLSLHVPVTDSTRGMIGKEQFEIMKETAVIVNCARGAVINEAELYNALVDKKIAGACIDVYSKEPANKEDFPFVTLDNVVVCPHLGASSAEAQVNVAALAADQIGQLLNDGKYIDCVNKKALGK</sequence>
<dbReference type="Pfam" id="PF02826">
    <property type="entry name" value="2-Hacid_dh_C"/>
    <property type="match status" value="1"/>
</dbReference>
<evidence type="ECO:0000256" key="5">
    <source>
        <dbReference type="RuleBase" id="RU003719"/>
    </source>
</evidence>